<protein>
    <submittedName>
        <fullName evidence="2">Ammonia monooxygenase</fullName>
    </submittedName>
</protein>
<dbReference type="EMBL" id="CP003236">
    <property type="protein sequence ID" value="AFK52801.1"/>
    <property type="molecule type" value="Genomic_DNA"/>
</dbReference>
<dbReference type="GO" id="GO:0004497">
    <property type="term" value="F:monooxygenase activity"/>
    <property type="evidence" value="ECO:0007669"/>
    <property type="project" value="UniProtKB-KW"/>
</dbReference>
<dbReference type="PIRSF" id="PIRSF038991">
    <property type="entry name" value="Protein_AbrB"/>
    <property type="match status" value="1"/>
</dbReference>
<dbReference type="STRING" id="1110502.TMO_0962"/>
<dbReference type="InterPro" id="IPR017516">
    <property type="entry name" value="AbrB_dup"/>
</dbReference>
<keyword evidence="2" id="KW-0560">Oxidoreductase</keyword>
<keyword evidence="1" id="KW-0812">Transmembrane</keyword>
<dbReference type="Proteomes" id="UP000005258">
    <property type="component" value="Chromosome"/>
</dbReference>
<feature type="transmembrane region" description="Helical" evidence="1">
    <location>
        <begin position="273"/>
        <end position="296"/>
    </location>
</feature>
<dbReference type="Pfam" id="PF05145">
    <property type="entry name" value="AbrB"/>
    <property type="match status" value="1"/>
</dbReference>
<keyword evidence="3" id="KW-1185">Reference proteome</keyword>
<feature type="transmembrane region" description="Helical" evidence="1">
    <location>
        <begin position="240"/>
        <end position="261"/>
    </location>
</feature>
<keyword evidence="1" id="KW-1133">Transmembrane helix</keyword>
<evidence type="ECO:0000313" key="3">
    <source>
        <dbReference type="Proteomes" id="UP000005258"/>
    </source>
</evidence>
<dbReference type="KEGG" id="tmo:TMO_0962"/>
<evidence type="ECO:0000256" key="1">
    <source>
        <dbReference type="SAM" id="Phobius"/>
    </source>
</evidence>
<keyword evidence="1" id="KW-0472">Membrane</keyword>
<feature type="transmembrane region" description="Helical" evidence="1">
    <location>
        <begin position="215"/>
        <end position="234"/>
    </location>
</feature>
<accession>I3TJ63</accession>
<feature type="transmembrane region" description="Helical" evidence="1">
    <location>
        <begin position="82"/>
        <end position="105"/>
    </location>
</feature>
<feature type="transmembrane region" description="Helical" evidence="1">
    <location>
        <begin position="26"/>
        <end position="46"/>
    </location>
</feature>
<dbReference type="NCBIfam" id="TIGR03082">
    <property type="entry name" value="Gneg_AbrB_dup"/>
    <property type="match status" value="2"/>
</dbReference>
<sequence length="363" mass="37930">MMPLRIALTLATGALGGALFAWLHLPLAWMLGAMSLTAAAGILGAPLGTNRRLRIWTVVALGIVLGGSFRPDTFANAAGWPLGLAALTLYILLLFALGYGLMIAFGRVDRATAFFAAMPGGINEMTRVAEEYRADIATVALTHAVRIYAVVFTVPLYLAYVEGHGVAATIRPAIAAHTGIISTWAGGGDTGRVLEYLVLIAGGLAGWRLAERFRLPGASFVGGLIVSGGLHLSGTVTVQIPVWGIALAQLVAGAMMGARFAGLSLHHLARVVILALLSAAIMLGTAVLLAPVFTSLTGAPRLAMLLSLVPGGFTEMGLIALSLGLDAAVVAVFHVMRVVYVIMFAPVFFRWRRRISSVPPEAG</sequence>
<dbReference type="GO" id="GO:0016020">
    <property type="term" value="C:membrane"/>
    <property type="evidence" value="ECO:0007669"/>
    <property type="project" value="InterPro"/>
</dbReference>
<feature type="transmembrane region" description="Helical" evidence="1">
    <location>
        <begin position="316"/>
        <end position="349"/>
    </location>
</feature>
<organism evidence="2 3">
    <name type="scientific">Tistrella mobilis (strain KA081020-065)</name>
    <dbReference type="NCBI Taxonomy" id="1110502"/>
    <lineage>
        <taxon>Bacteria</taxon>
        <taxon>Pseudomonadati</taxon>
        <taxon>Pseudomonadota</taxon>
        <taxon>Alphaproteobacteria</taxon>
        <taxon>Geminicoccales</taxon>
        <taxon>Geminicoccaceae</taxon>
        <taxon>Tistrella</taxon>
    </lineage>
</organism>
<dbReference type="AlphaFoldDB" id="I3TJ63"/>
<evidence type="ECO:0000313" key="2">
    <source>
        <dbReference type="EMBL" id="AFK52801.1"/>
    </source>
</evidence>
<proteinExistence type="predicted"/>
<dbReference type="HOGENOM" id="CLU_050210_2_1_5"/>
<dbReference type="eggNOG" id="COG3180">
    <property type="taxonomic scope" value="Bacteria"/>
</dbReference>
<dbReference type="PANTHER" id="PTHR38457:SF1">
    <property type="entry name" value="REGULATOR ABRB-RELATED"/>
    <property type="match status" value="1"/>
</dbReference>
<dbReference type="PANTHER" id="PTHR38457">
    <property type="entry name" value="REGULATOR ABRB-RELATED"/>
    <property type="match status" value="1"/>
</dbReference>
<dbReference type="GO" id="GO:0010468">
    <property type="term" value="P:regulation of gene expression"/>
    <property type="evidence" value="ECO:0007669"/>
    <property type="project" value="InterPro"/>
</dbReference>
<reference evidence="2 3" key="1">
    <citation type="journal article" date="2012" name="J. Am. Chem. Soc.">
        <title>Bacterial biosynthesis and maturation of the didemnin anti-cancer agents.</title>
        <authorList>
            <person name="Xu Y."/>
            <person name="Kersten R.D."/>
            <person name="Nam S.J."/>
            <person name="Lu L."/>
            <person name="Al-Suwailem A.M."/>
            <person name="Zheng H."/>
            <person name="Fenical W."/>
            <person name="Dorrestein P.C."/>
            <person name="Moore B.S."/>
            <person name="Qian P.Y."/>
        </authorList>
    </citation>
    <scope>NUCLEOTIDE SEQUENCE [LARGE SCALE GENOMIC DNA]</scope>
    <source>
        <strain evidence="2 3">KA081020-065</strain>
    </source>
</reference>
<dbReference type="InterPro" id="IPR007820">
    <property type="entry name" value="AbrB_fam"/>
</dbReference>
<gene>
    <name evidence="2" type="primary">yhjN</name>
    <name evidence="2" type="ordered locus">TMO_0962</name>
</gene>
<feature type="transmembrane region" description="Helical" evidence="1">
    <location>
        <begin position="53"/>
        <end position="70"/>
    </location>
</feature>
<name>I3TJ63_TISMK</name>
<keyword evidence="2" id="KW-0503">Monooxygenase</keyword>